<dbReference type="InterPro" id="IPR010982">
    <property type="entry name" value="Lambda_DNA-bd_dom_sf"/>
</dbReference>
<dbReference type="InterPro" id="IPR025194">
    <property type="entry name" value="RodZ-like_C"/>
</dbReference>
<evidence type="ECO:0000256" key="1">
    <source>
        <dbReference type="SAM" id="MobiDB-lite"/>
    </source>
</evidence>
<keyword evidence="5" id="KW-1185">Reference proteome</keyword>
<evidence type="ECO:0000313" key="4">
    <source>
        <dbReference type="EMBL" id="QOY91066.1"/>
    </source>
</evidence>
<reference evidence="4 5" key="1">
    <citation type="submission" date="2020-10" db="EMBL/GenBank/DDBJ databases">
        <title>Complete genome sequence of Paludibaculum fermentans P105T, a facultatively anaerobic acidobacterium capable of dissimilatory Fe(III) reduction.</title>
        <authorList>
            <person name="Dedysh S.N."/>
            <person name="Beletsky A.V."/>
            <person name="Kulichevskaya I.S."/>
            <person name="Mardanov A.V."/>
            <person name="Ravin N.V."/>
        </authorList>
    </citation>
    <scope>NUCLEOTIDE SEQUENCE [LARGE SCALE GENOMIC DNA]</scope>
    <source>
        <strain evidence="4 5">P105</strain>
    </source>
</reference>
<dbReference type="Pfam" id="PF13413">
    <property type="entry name" value="HTH_25"/>
    <property type="match status" value="1"/>
</dbReference>
<dbReference type="PANTHER" id="PTHR34475:SF1">
    <property type="entry name" value="CYTOSKELETON PROTEIN RODZ"/>
    <property type="match status" value="1"/>
</dbReference>
<dbReference type="InterPro" id="IPR050400">
    <property type="entry name" value="Bact_Cytoskel_RodZ"/>
</dbReference>
<organism evidence="4 5">
    <name type="scientific">Paludibaculum fermentans</name>
    <dbReference type="NCBI Taxonomy" id="1473598"/>
    <lineage>
        <taxon>Bacteria</taxon>
        <taxon>Pseudomonadati</taxon>
        <taxon>Acidobacteriota</taxon>
        <taxon>Terriglobia</taxon>
        <taxon>Bryobacterales</taxon>
        <taxon>Bryobacteraceae</taxon>
        <taxon>Paludibaculum</taxon>
    </lineage>
</organism>
<evidence type="ECO:0000313" key="5">
    <source>
        <dbReference type="Proteomes" id="UP000593892"/>
    </source>
</evidence>
<gene>
    <name evidence="4" type="ORF">IRI77_14300</name>
</gene>
<proteinExistence type="predicted"/>
<sequence length="287" mass="31632">MTIEQLSAQTRINVQYFQYIEADDIASLPGGFFYRSFVRQYARLMELPESDYQGELDRSLADESAQSAGRTTALPDKAIEVPPIPTGRFDTALEMRRWVWRLGILALVMALCSGVYTFWQRWRVQHEEERIAAARTETVAPKPVEKQQPAAVQPAPPVTAPEPQQAPVEPPPAPIQASIIPAAPEAPASGAVRLIIRATEMTWVAVWQGDKQLFADVIRAGETRGFGSPNQLRIRLGNAGGVQMEWNGKPVDQVGPKGQVRTVEFRTDGYTVIQPPPPAAPKPDGQV</sequence>
<feature type="compositionally biased region" description="Low complexity" evidence="1">
    <location>
        <begin position="135"/>
        <end position="153"/>
    </location>
</feature>
<dbReference type="EMBL" id="CP063849">
    <property type="protein sequence ID" value="QOY91066.1"/>
    <property type="molecule type" value="Genomic_DNA"/>
</dbReference>
<name>A0A7S7NWF7_PALFE</name>
<dbReference type="AlphaFoldDB" id="A0A7S7NWF7"/>
<dbReference type="PANTHER" id="PTHR34475">
    <property type="match status" value="1"/>
</dbReference>
<keyword evidence="2" id="KW-0812">Transmembrane</keyword>
<dbReference type="Gene3D" id="1.10.260.40">
    <property type="entry name" value="lambda repressor-like DNA-binding domains"/>
    <property type="match status" value="1"/>
</dbReference>
<dbReference type="Proteomes" id="UP000593892">
    <property type="component" value="Chromosome"/>
</dbReference>
<feature type="transmembrane region" description="Helical" evidence="2">
    <location>
        <begin position="98"/>
        <end position="119"/>
    </location>
</feature>
<dbReference type="GO" id="GO:0003677">
    <property type="term" value="F:DNA binding"/>
    <property type="evidence" value="ECO:0007669"/>
    <property type="project" value="InterPro"/>
</dbReference>
<feature type="domain" description="Cytoskeleton protein RodZ-like C-terminal" evidence="3">
    <location>
        <begin position="196"/>
        <end position="263"/>
    </location>
</feature>
<evidence type="ECO:0000256" key="2">
    <source>
        <dbReference type="SAM" id="Phobius"/>
    </source>
</evidence>
<feature type="region of interest" description="Disordered" evidence="1">
    <location>
        <begin position="135"/>
        <end position="175"/>
    </location>
</feature>
<protein>
    <submittedName>
        <fullName evidence="4">DUF4115 domain-containing protein</fullName>
    </submittedName>
</protein>
<dbReference type="Pfam" id="PF13464">
    <property type="entry name" value="RodZ_C"/>
    <property type="match status" value="1"/>
</dbReference>
<dbReference type="KEGG" id="pfer:IRI77_14300"/>
<keyword evidence="2" id="KW-0472">Membrane</keyword>
<accession>A0A7S7NWF7</accession>
<evidence type="ECO:0000259" key="3">
    <source>
        <dbReference type="Pfam" id="PF13464"/>
    </source>
</evidence>
<keyword evidence="2" id="KW-1133">Transmembrane helix</keyword>